<gene>
    <name evidence="3" type="ORF">DFQ05_2745</name>
</gene>
<keyword evidence="4" id="KW-1185">Reference proteome</keyword>
<evidence type="ECO:0000313" key="3">
    <source>
        <dbReference type="EMBL" id="TCK64036.1"/>
    </source>
</evidence>
<dbReference type="OrthoDB" id="1418027at2"/>
<accession>A0A4R1KGZ6</accession>
<dbReference type="EMBL" id="SMGI01000008">
    <property type="protein sequence ID" value="TCK64036.1"/>
    <property type="molecule type" value="Genomic_DNA"/>
</dbReference>
<reference evidence="3 4" key="1">
    <citation type="journal article" date="2015" name="Stand. Genomic Sci.">
        <title>Genomic Encyclopedia of Bacterial and Archaeal Type Strains, Phase III: the genomes of soil and plant-associated and newly described type strains.</title>
        <authorList>
            <person name="Whitman W.B."/>
            <person name="Woyke T."/>
            <person name="Klenk H.P."/>
            <person name="Zhou Y."/>
            <person name="Lilburn T.G."/>
            <person name="Beck B.J."/>
            <person name="De Vos P."/>
            <person name="Vandamme P."/>
            <person name="Eisen J.A."/>
            <person name="Garrity G."/>
            <person name="Hugenholtz P."/>
            <person name="Kyrpides N.C."/>
        </authorList>
    </citation>
    <scope>NUCLEOTIDE SEQUENCE [LARGE SCALE GENOMIC DNA]</scope>
    <source>
        <strain evidence="3 4">CECT 8445</strain>
    </source>
</reference>
<evidence type="ECO:0000259" key="2">
    <source>
        <dbReference type="Pfam" id="PF18962"/>
    </source>
</evidence>
<feature type="domain" description="Secretion system C-terminal sorting" evidence="2">
    <location>
        <begin position="192"/>
        <end position="256"/>
    </location>
</feature>
<comment type="caution">
    <text evidence="3">The sequence shown here is derived from an EMBL/GenBank/DDBJ whole genome shotgun (WGS) entry which is preliminary data.</text>
</comment>
<protein>
    <submittedName>
        <fullName evidence="3">Putative secreted protein (Por secretion system target)</fullName>
    </submittedName>
</protein>
<dbReference type="InterPro" id="IPR026444">
    <property type="entry name" value="Secre_tail"/>
</dbReference>
<sequence length="257" mass="29617">MNASNRSKAISSFRKIVLLLLLVVSFSSYAQYQRVRLNFSTSETSTRQILLTFTPNNEASDGFDYGWDSQAWNYFPTDANWLIGDIRCIVQAVGSYNDSLSYPLGIYLQNTQEFTLELHSLENFDNTINVYLYDSEEETYTRLNESNHVQTIEAGEYTNRFFIKFSNNQAALSINDNEINSNSIKYYNTTKQLRLNTSKSQMAKIQIFDILGKRVYSKELKTNSSRNNISLEQLKKGIYIVKASIENQSITKKIIIQ</sequence>
<dbReference type="NCBIfam" id="TIGR04183">
    <property type="entry name" value="Por_Secre_tail"/>
    <property type="match status" value="1"/>
</dbReference>
<evidence type="ECO:0000313" key="4">
    <source>
        <dbReference type="Proteomes" id="UP000295714"/>
    </source>
</evidence>
<keyword evidence="1" id="KW-0732">Signal</keyword>
<dbReference type="Proteomes" id="UP000295714">
    <property type="component" value="Unassembled WGS sequence"/>
</dbReference>
<name>A0A4R1KGZ6_9FLAO</name>
<organism evidence="3 4">
    <name type="scientific">Winogradskyella wandonensis</name>
    <dbReference type="NCBI Taxonomy" id="1442586"/>
    <lineage>
        <taxon>Bacteria</taxon>
        <taxon>Pseudomonadati</taxon>
        <taxon>Bacteroidota</taxon>
        <taxon>Flavobacteriia</taxon>
        <taxon>Flavobacteriales</taxon>
        <taxon>Flavobacteriaceae</taxon>
        <taxon>Winogradskyella</taxon>
    </lineage>
</organism>
<dbReference type="AlphaFoldDB" id="A0A4R1KGZ6"/>
<evidence type="ECO:0000256" key="1">
    <source>
        <dbReference type="ARBA" id="ARBA00022729"/>
    </source>
</evidence>
<proteinExistence type="predicted"/>
<dbReference type="RefSeq" id="WP_132706174.1">
    <property type="nucleotide sequence ID" value="NZ_SMGI01000008.1"/>
</dbReference>
<dbReference type="Pfam" id="PF18962">
    <property type="entry name" value="Por_Secre_tail"/>
    <property type="match status" value="1"/>
</dbReference>